<dbReference type="InterPro" id="IPR003959">
    <property type="entry name" value="ATPase_AAA_core"/>
</dbReference>
<dbReference type="AlphaFoldDB" id="A0A1M4MZY8"/>
<evidence type="ECO:0000313" key="2">
    <source>
        <dbReference type="EMBL" id="SCM68129.1"/>
    </source>
</evidence>
<accession>A0A1M4MZY8</accession>
<dbReference type="EMBL" id="FMJB01000051">
    <property type="protein sequence ID" value="SCM68129.1"/>
    <property type="molecule type" value="Genomic_DNA"/>
</dbReference>
<dbReference type="GO" id="GO:0005524">
    <property type="term" value="F:ATP binding"/>
    <property type="evidence" value="ECO:0007669"/>
    <property type="project" value="InterPro"/>
</dbReference>
<dbReference type="RefSeq" id="WP_072706765.1">
    <property type="nucleotide sequence ID" value="NZ_FMJB01000051.1"/>
</dbReference>
<feature type="domain" description="AAA+ ATPase" evidence="1">
    <location>
        <begin position="179"/>
        <end position="440"/>
    </location>
</feature>
<dbReference type="SMART" id="SM00382">
    <property type="entry name" value="AAA"/>
    <property type="match status" value="1"/>
</dbReference>
<dbReference type="Gene3D" id="3.40.50.300">
    <property type="entry name" value="P-loop containing nucleotide triphosphate hydrolases"/>
    <property type="match status" value="1"/>
</dbReference>
<dbReference type="PANTHER" id="PTHR43581:SF2">
    <property type="entry name" value="EXCINUCLEASE ATPASE SUBUNIT"/>
    <property type="match status" value="1"/>
</dbReference>
<sequence>MLIQETSRDGSDAKEGVTVRLEKDGWDDYGFKTLYRMSVWADGIWKSVGKVRIASPSVTERTYIGSDPVFRLPEDYFSLGVDENYYETLSELGNDLRADVLTRLNDVAFSNVSYESLMAHRVFKVSLMRGKDDEDFDTLRRYALGKNTRSNFELRYSYSSAAEPTSDMTFLVQPHSLPSTNIHAIIGSNGVGKSTLLRDIIKNAIGSADTLGSVNVVGEDGEPRDITRLIFVSYSAFDDHSISKTISDLKMSLDVKYIGLTVADGTLEGEVGDEDLIDEEFSEEIAAEGIRSDQSLLSELSQDFIKTMYACSQGYRWSRWRKAVETLQIDPVFRGIDIDSFYVVNSSDAAAVGERFQALSSGHAISLLIVSKLVMHMRERCVVLIDEPESHLHPPLLAALINALSNVVTDRNGIAILTTHSPVVLQEIPSNCVWVMARGGNQIRISRPRIETYGENLSEITREVFRLEVHESGFHRTLMELIDQGYSYDKICEIIPRMGAEARALVMTLAD</sequence>
<organism evidence="2 3">
    <name type="scientific">Donghicola eburneus</name>
    <dbReference type="NCBI Taxonomy" id="393278"/>
    <lineage>
        <taxon>Bacteria</taxon>
        <taxon>Pseudomonadati</taxon>
        <taxon>Pseudomonadota</taxon>
        <taxon>Alphaproteobacteria</taxon>
        <taxon>Rhodobacterales</taxon>
        <taxon>Roseobacteraceae</taxon>
        <taxon>Donghicola</taxon>
    </lineage>
</organism>
<dbReference type="InterPro" id="IPR003593">
    <property type="entry name" value="AAA+_ATPase"/>
</dbReference>
<dbReference type="Proteomes" id="UP000184085">
    <property type="component" value="Unassembled WGS sequence"/>
</dbReference>
<protein>
    <submittedName>
        <fullName evidence="2">Putative EA59 gene protein, phage lambda</fullName>
    </submittedName>
</protein>
<name>A0A1M4MZY8_9RHOB</name>
<reference evidence="3" key="1">
    <citation type="submission" date="2016-09" db="EMBL/GenBank/DDBJ databases">
        <authorList>
            <person name="Wibberg D."/>
        </authorList>
    </citation>
    <scope>NUCLEOTIDE SEQUENCE [LARGE SCALE GENOMIC DNA]</scope>
</reference>
<dbReference type="SUPFAM" id="SSF52540">
    <property type="entry name" value="P-loop containing nucleoside triphosphate hydrolases"/>
    <property type="match status" value="1"/>
</dbReference>
<dbReference type="PANTHER" id="PTHR43581">
    <property type="entry name" value="ATP/GTP PHOSPHATASE"/>
    <property type="match status" value="1"/>
</dbReference>
<dbReference type="InterPro" id="IPR051396">
    <property type="entry name" value="Bact_Antivir_Def_Nuclease"/>
</dbReference>
<dbReference type="InterPro" id="IPR027417">
    <property type="entry name" value="P-loop_NTPase"/>
</dbReference>
<evidence type="ECO:0000259" key="1">
    <source>
        <dbReference type="SMART" id="SM00382"/>
    </source>
</evidence>
<gene>
    <name evidence="2" type="ORF">KARMA_2339</name>
</gene>
<dbReference type="Pfam" id="PF13304">
    <property type="entry name" value="AAA_21"/>
    <property type="match status" value="1"/>
</dbReference>
<evidence type="ECO:0000313" key="3">
    <source>
        <dbReference type="Proteomes" id="UP000184085"/>
    </source>
</evidence>
<keyword evidence="3" id="KW-1185">Reference proteome</keyword>
<proteinExistence type="predicted"/>
<dbReference type="GO" id="GO:0016887">
    <property type="term" value="F:ATP hydrolysis activity"/>
    <property type="evidence" value="ECO:0007669"/>
    <property type="project" value="InterPro"/>
</dbReference>